<keyword evidence="5" id="KW-0408">Iron</keyword>
<dbReference type="PANTHER" id="PTHR43583:SF1">
    <property type="entry name" value="2-IMINOACETATE SYNTHASE"/>
    <property type="match status" value="1"/>
</dbReference>
<evidence type="ECO:0000256" key="5">
    <source>
        <dbReference type="ARBA" id="ARBA00023004"/>
    </source>
</evidence>
<name>A0ABY2SF47_9HYPH</name>
<evidence type="ECO:0000259" key="8">
    <source>
        <dbReference type="PROSITE" id="PS51918"/>
    </source>
</evidence>
<keyword evidence="3" id="KW-0949">S-adenosyl-L-methionine</keyword>
<sequence length="388" mass="44252">MTSFTPYWRHLDWDDIVLRINAATARDVQRALDSEHPGPEAFLALISPAAQPFIEPLAQRARRLTRQRFGNVVNLYLPLYLSNLCANDCTYCGFSMSNHLKRKTLDEDEIVNECRAIRDMGFENVLLVTGEHKGKVGIEYFRRTVPLIRRYFSALMMEVQPMSQEDYAELKTLGLDGVMVYQETYHAATYQRHHLRGQKRDFTWRLETPDRLARAGIDKIGLGALIGLSDNWRADCYMVAEHLLYLRKTYWQSRYSLSFPRLRPCAGGITPASLMNEAQLLQVMCAFRLLAPEVEISLSTRESPFFRDHAVPIVVNSVSAGSKTQPGGYAGGGPELEQFEPHDHRSPREVQLMLERAGLQPVWKDWDGYLGRSSAMDPNRISRSGLSH</sequence>
<dbReference type="EMBL" id="SZPQ01000051">
    <property type="protein sequence ID" value="TKI03130.1"/>
    <property type="molecule type" value="Genomic_DNA"/>
</dbReference>
<evidence type="ECO:0000256" key="4">
    <source>
        <dbReference type="ARBA" id="ARBA00022723"/>
    </source>
</evidence>
<dbReference type="GO" id="GO:0036355">
    <property type="term" value="F:2-iminoacetate synthase activity"/>
    <property type="evidence" value="ECO:0007669"/>
    <property type="project" value="UniProtKB-EC"/>
</dbReference>
<protein>
    <submittedName>
        <fullName evidence="9">2-iminoacetate synthase ThiH</fullName>
        <ecNumber evidence="9">4.1.99.19</ecNumber>
    </submittedName>
</protein>
<evidence type="ECO:0000256" key="3">
    <source>
        <dbReference type="ARBA" id="ARBA00022691"/>
    </source>
</evidence>
<keyword evidence="6" id="KW-0411">Iron-sulfur</keyword>
<dbReference type="SFLD" id="SFLDG01081">
    <property type="entry name" value="cleavage_of_the_Ca-Cb_bond_in"/>
    <property type="match status" value="1"/>
</dbReference>
<dbReference type="InterPro" id="IPR010722">
    <property type="entry name" value="BATS_dom"/>
</dbReference>
<dbReference type="Gene3D" id="3.20.20.70">
    <property type="entry name" value="Aldolase class I"/>
    <property type="match status" value="1"/>
</dbReference>
<dbReference type="InterPro" id="IPR058240">
    <property type="entry name" value="rSAM_sf"/>
</dbReference>
<reference evidence="9 10" key="1">
    <citation type="submission" date="2019-04" db="EMBL/GenBank/DDBJ databases">
        <authorList>
            <person name="Li M."/>
            <person name="Gao C."/>
        </authorList>
    </citation>
    <scope>NUCLEOTIDE SEQUENCE [LARGE SCALE GENOMIC DNA]</scope>
    <source>
        <strain evidence="9 10">BGMRC 2031</strain>
    </source>
</reference>
<keyword evidence="4" id="KW-0479">Metal-binding</keyword>
<dbReference type="InterPro" id="IPR034428">
    <property type="entry name" value="ThiH/NoCL/HydG-like"/>
</dbReference>
<proteinExistence type="predicted"/>
<dbReference type="SFLD" id="SFLDS00029">
    <property type="entry name" value="Radical_SAM"/>
    <property type="match status" value="1"/>
</dbReference>
<comment type="caution">
    <text evidence="9">The sequence shown here is derived from an EMBL/GenBank/DDBJ whole genome shotgun (WGS) entry which is preliminary data.</text>
</comment>
<evidence type="ECO:0000256" key="6">
    <source>
        <dbReference type="ARBA" id="ARBA00023014"/>
    </source>
</evidence>
<comment type="cofactor">
    <cofactor evidence="1">
        <name>[4Fe-4S] cluster</name>
        <dbReference type="ChEBI" id="CHEBI:49883"/>
    </cofactor>
</comment>
<evidence type="ECO:0000256" key="2">
    <source>
        <dbReference type="ARBA" id="ARBA00022485"/>
    </source>
</evidence>
<feature type="domain" description="Radical SAM core" evidence="8">
    <location>
        <begin position="71"/>
        <end position="293"/>
    </location>
</feature>
<dbReference type="NCBIfam" id="TIGR02351">
    <property type="entry name" value="thiH"/>
    <property type="match status" value="1"/>
</dbReference>
<dbReference type="SMART" id="SM00876">
    <property type="entry name" value="BATS"/>
    <property type="match status" value="1"/>
</dbReference>
<dbReference type="InterPro" id="IPR013785">
    <property type="entry name" value="Aldolase_TIM"/>
</dbReference>
<evidence type="ECO:0000313" key="10">
    <source>
        <dbReference type="Proteomes" id="UP000305202"/>
    </source>
</evidence>
<feature type="region of interest" description="Disordered" evidence="7">
    <location>
        <begin position="322"/>
        <end position="345"/>
    </location>
</feature>
<evidence type="ECO:0000256" key="7">
    <source>
        <dbReference type="SAM" id="MobiDB-lite"/>
    </source>
</evidence>
<dbReference type="Proteomes" id="UP000305202">
    <property type="component" value="Unassembled WGS sequence"/>
</dbReference>
<evidence type="ECO:0000256" key="1">
    <source>
        <dbReference type="ARBA" id="ARBA00001966"/>
    </source>
</evidence>
<dbReference type="RefSeq" id="WP_136992618.1">
    <property type="nucleotide sequence ID" value="NZ_SZPQ01000051.1"/>
</dbReference>
<dbReference type="InterPro" id="IPR007197">
    <property type="entry name" value="rSAM"/>
</dbReference>
<dbReference type="SUPFAM" id="SSF102114">
    <property type="entry name" value="Radical SAM enzymes"/>
    <property type="match status" value="1"/>
</dbReference>
<keyword evidence="10" id="KW-1185">Reference proteome</keyword>
<dbReference type="PANTHER" id="PTHR43583">
    <property type="entry name" value="2-IMINOACETATE SYNTHASE"/>
    <property type="match status" value="1"/>
</dbReference>
<evidence type="ECO:0000313" key="9">
    <source>
        <dbReference type="EMBL" id="TKI03130.1"/>
    </source>
</evidence>
<dbReference type="PROSITE" id="PS51918">
    <property type="entry name" value="RADICAL_SAM"/>
    <property type="match status" value="1"/>
</dbReference>
<gene>
    <name evidence="9" type="primary">thiH</name>
    <name evidence="9" type="ORF">FCN80_22685</name>
</gene>
<dbReference type="SFLD" id="SFLDG01060">
    <property type="entry name" value="BATS_domain_containing"/>
    <property type="match status" value="1"/>
</dbReference>
<dbReference type="Pfam" id="PF04055">
    <property type="entry name" value="Radical_SAM"/>
    <property type="match status" value="1"/>
</dbReference>
<dbReference type="CDD" id="cd01335">
    <property type="entry name" value="Radical_SAM"/>
    <property type="match status" value="1"/>
</dbReference>
<keyword evidence="9" id="KW-0456">Lyase</keyword>
<dbReference type="Pfam" id="PF06968">
    <property type="entry name" value="BATS"/>
    <property type="match status" value="1"/>
</dbReference>
<dbReference type="InterPro" id="IPR012726">
    <property type="entry name" value="ThiH"/>
</dbReference>
<dbReference type="SFLD" id="SFLDF00301">
    <property type="entry name" value="2-iminoacetate_synthase_(ThiH)"/>
    <property type="match status" value="1"/>
</dbReference>
<dbReference type="EC" id="4.1.99.19" evidence="9"/>
<accession>A0ABY2SF47</accession>
<organism evidence="9 10">
    <name type="scientific">Martelella alba</name>
    <dbReference type="NCBI Taxonomy" id="2590451"/>
    <lineage>
        <taxon>Bacteria</taxon>
        <taxon>Pseudomonadati</taxon>
        <taxon>Pseudomonadota</taxon>
        <taxon>Alphaproteobacteria</taxon>
        <taxon>Hyphomicrobiales</taxon>
        <taxon>Aurantimonadaceae</taxon>
        <taxon>Martelella</taxon>
    </lineage>
</organism>
<keyword evidence="2" id="KW-0004">4Fe-4S</keyword>